<dbReference type="Pfam" id="PF00106">
    <property type="entry name" value="adh_short"/>
    <property type="match status" value="1"/>
</dbReference>
<dbReference type="Gene3D" id="3.40.50.720">
    <property type="entry name" value="NAD(P)-binding Rossmann-like Domain"/>
    <property type="match status" value="1"/>
</dbReference>
<name>A0A2T0SAT1_9BACT</name>
<keyword evidence="2" id="KW-1185">Reference proteome</keyword>
<dbReference type="InterPro" id="IPR036291">
    <property type="entry name" value="NAD(P)-bd_dom_sf"/>
</dbReference>
<accession>A0A2T0SAT1</accession>
<reference evidence="1 2" key="1">
    <citation type="submission" date="2018-03" db="EMBL/GenBank/DDBJ databases">
        <title>Genomic Encyclopedia of Archaeal and Bacterial Type Strains, Phase II (KMG-II): from individual species to whole genera.</title>
        <authorList>
            <person name="Goeker M."/>
        </authorList>
    </citation>
    <scope>NUCLEOTIDE SEQUENCE [LARGE SCALE GENOMIC DNA]</scope>
    <source>
        <strain evidence="1 2">DSM 28354</strain>
    </source>
</reference>
<dbReference type="EMBL" id="PVTE01000024">
    <property type="protein sequence ID" value="PRY30423.1"/>
    <property type="molecule type" value="Genomic_DNA"/>
</dbReference>
<dbReference type="AlphaFoldDB" id="A0A2T0SAT1"/>
<comment type="caution">
    <text evidence="1">The sequence shown here is derived from an EMBL/GenBank/DDBJ whole genome shotgun (WGS) entry which is preliminary data.</text>
</comment>
<sequence length="88" mass="9729">MARRPTPLYELEAEIVEAGGQAIAIPDDVSNLADVKKAIELMVNRFDGLHLAVNNAGISGEFGLLHEISIEKCKKVCIPAKVFLRHFW</sequence>
<dbReference type="Proteomes" id="UP000238375">
    <property type="component" value="Unassembled WGS sequence"/>
</dbReference>
<dbReference type="SUPFAM" id="SSF51735">
    <property type="entry name" value="NAD(P)-binding Rossmann-fold domains"/>
    <property type="match status" value="1"/>
</dbReference>
<organism evidence="1 2">
    <name type="scientific">Spirosoma oryzae</name>
    <dbReference type="NCBI Taxonomy" id="1469603"/>
    <lineage>
        <taxon>Bacteria</taxon>
        <taxon>Pseudomonadati</taxon>
        <taxon>Bacteroidota</taxon>
        <taxon>Cytophagia</taxon>
        <taxon>Cytophagales</taxon>
        <taxon>Cytophagaceae</taxon>
        <taxon>Spirosoma</taxon>
    </lineage>
</organism>
<protein>
    <submittedName>
        <fullName evidence="1">Short subunit dehydrogenase</fullName>
    </submittedName>
</protein>
<evidence type="ECO:0000313" key="1">
    <source>
        <dbReference type="EMBL" id="PRY30423.1"/>
    </source>
</evidence>
<gene>
    <name evidence="1" type="ORF">CLV58_12444</name>
</gene>
<evidence type="ECO:0000313" key="2">
    <source>
        <dbReference type="Proteomes" id="UP000238375"/>
    </source>
</evidence>
<proteinExistence type="predicted"/>
<dbReference type="OrthoDB" id="9810935at2"/>
<dbReference type="InterPro" id="IPR002347">
    <property type="entry name" value="SDR_fam"/>
</dbReference>